<evidence type="ECO:0000256" key="1">
    <source>
        <dbReference type="SAM" id="MobiDB-lite"/>
    </source>
</evidence>
<feature type="compositionally biased region" description="Low complexity" evidence="1">
    <location>
        <begin position="148"/>
        <end position="167"/>
    </location>
</feature>
<name>A0AAD7F209_9AGAR</name>
<dbReference type="AlphaFoldDB" id="A0AAD7F209"/>
<feature type="compositionally biased region" description="Polar residues" evidence="1">
    <location>
        <begin position="222"/>
        <end position="233"/>
    </location>
</feature>
<feature type="region of interest" description="Disordered" evidence="1">
    <location>
        <begin position="11"/>
        <end position="52"/>
    </location>
</feature>
<evidence type="ECO:0000313" key="3">
    <source>
        <dbReference type="Proteomes" id="UP001218218"/>
    </source>
</evidence>
<dbReference type="Proteomes" id="UP001218218">
    <property type="component" value="Unassembled WGS sequence"/>
</dbReference>
<dbReference type="EMBL" id="JARIHO010000003">
    <property type="protein sequence ID" value="KAJ7364193.1"/>
    <property type="molecule type" value="Genomic_DNA"/>
</dbReference>
<reference evidence="2" key="1">
    <citation type="submission" date="2023-03" db="EMBL/GenBank/DDBJ databases">
        <title>Massive genome expansion in bonnet fungi (Mycena s.s.) driven by repeated elements and novel gene families across ecological guilds.</title>
        <authorList>
            <consortium name="Lawrence Berkeley National Laboratory"/>
            <person name="Harder C.B."/>
            <person name="Miyauchi S."/>
            <person name="Viragh M."/>
            <person name="Kuo A."/>
            <person name="Thoen E."/>
            <person name="Andreopoulos B."/>
            <person name="Lu D."/>
            <person name="Skrede I."/>
            <person name="Drula E."/>
            <person name="Henrissat B."/>
            <person name="Morin E."/>
            <person name="Kohler A."/>
            <person name="Barry K."/>
            <person name="LaButti K."/>
            <person name="Morin E."/>
            <person name="Salamov A."/>
            <person name="Lipzen A."/>
            <person name="Mereny Z."/>
            <person name="Hegedus B."/>
            <person name="Baldrian P."/>
            <person name="Stursova M."/>
            <person name="Weitz H."/>
            <person name="Taylor A."/>
            <person name="Grigoriev I.V."/>
            <person name="Nagy L.G."/>
            <person name="Martin F."/>
            <person name="Kauserud H."/>
        </authorList>
    </citation>
    <scope>NUCLEOTIDE SEQUENCE</scope>
    <source>
        <strain evidence="2">CBHHK002</strain>
    </source>
</reference>
<feature type="compositionally biased region" description="Low complexity" evidence="1">
    <location>
        <begin position="111"/>
        <end position="130"/>
    </location>
</feature>
<accession>A0AAD7F209</accession>
<comment type="caution">
    <text evidence="2">The sequence shown here is derived from an EMBL/GenBank/DDBJ whole genome shotgun (WGS) entry which is preliminary data.</text>
</comment>
<feature type="region of interest" description="Disordered" evidence="1">
    <location>
        <begin position="110"/>
        <end position="233"/>
    </location>
</feature>
<gene>
    <name evidence="2" type="ORF">DFH08DRAFT_838556</name>
</gene>
<organism evidence="2 3">
    <name type="scientific">Mycena albidolilacea</name>
    <dbReference type="NCBI Taxonomy" id="1033008"/>
    <lineage>
        <taxon>Eukaryota</taxon>
        <taxon>Fungi</taxon>
        <taxon>Dikarya</taxon>
        <taxon>Basidiomycota</taxon>
        <taxon>Agaricomycotina</taxon>
        <taxon>Agaricomycetes</taxon>
        <taxon>Agaricomycetidae</taxon>
        <taxon>Agaricales</taxon>
        <taxon>Marasmiineae</taxon>
        <taxon>Mycenaceae</taxon>
        <taxon>Mycena</taxon>
    </lineage>
</organism>
<sequence>MLPCFSSFLLPQTSCPAFKTPNKPRPSSASPSPAARSGPPTAHQTPSDKRRARLTRLRALGNLTARPPTRPCFASSQPRICNSLCSIGPLAATTVPTNEPILPLGQKSRLARMTRTPPRTRTAKTATPRTLTRRLSPRVRFPLSWTKSTSSGSSPPSPASASPGQPSRQRKWITERSTCRSSQMLPFCKSEPHWFAPPAGRSSTSSSNNAPSPKTSRRTAAPTRSFSCFTPMV</sequence>
<feature type="compositionally biased region" description="Low complexity" evidence="1">
    <location>
        <begin position="25"/>
        <end position="40"/>
    </location>
</feature>
<evidence type="ECO:0000313" key="2">
    <source>
        <dbReference type="EMBL" id="KAJ7364193.1"/>
    </source>
</evidence>
<proteinExistence type="predicted"/>
<keyword evidence="3" id="KW-1185">Reference proteome</keyword>
<protein>
    <submittedName>
        <fullName evidence="2">Uncharacterized protein</fullName>
    </submittedName>
</protein>
<feature type="compositionally biased region" description="Low complexity" evidence="1">
    <location>
        <begin position="202"/>
        <end position="214"/>
    </location>
</feature>